<evidence type="ECO:0000313" key="3">
    <source>
        <dbReference type="EMBL" id="MFD2570200.1"/>
    </source>
</evidence>
<dbReference type="Gene3D" id="2.60.120.260">
    <property type="entry name" value="Galactose-binding domain-like"/>
    <property type="match status" value="1"/>
</dbReference>
<dbReference type="InterPro" id="IPR013783">
    <property type="entry name" value="Ig-like_fold"/>
</dbReference>
<dbReference type="PROSITE" id="PS51257">
    <property type="entry name" value="PROKAR_LIPOPROTEIN"/>
    <property type="match status" value="1"/>
</dbReference>
<organism evidence="3 4">
    <name type="scientific">Spirosoma soli</name>
    <dbReference type="NCBI Taxonomy" id="1770529"/>
    <lineage>
        <taxon>Bacteria</taxon>
        <taxon>Pseudomonadati</taxon>
        <taxon>Bacteroidota</taxon>
        <taxon>Cytophagia</taxon>
        <taxon>Cytophagales</taxon>
        <taxon>Cytophagaceae</taxon>
        <taxon>Spirosoma</taxon>
    </lineage>
</organism>
<evidence type="ECO:0000256" key="1">
    <source>
        <dbReference type="SAM" id="SignalP"/>
    </source>
</evidence>
<dbReference type="EMBL" id="JBHULN010000003">
    <property type="protein sequence ID" value="MFD2570200.1"/>
    <property type="molecule type" value="Genomic_DNA"/>
</dbReference>
<keyword evidence="4" id="KW-1185">Reference proteome</keyword>
<accession>A0ABW5LZJ3</accession>
<dbReference type="InterPro" id="IPR002909">
    <property type="entry name" value="IPT_dom"/>
</dbReference>
<dbReference type="SUPFAM" id="SSF49785">
    <property type="entry name" value="Galactose-binding domain-like"/>
    <property type="match status" value="1"/>
</dbReference>
<feature type="domain" description="IPT/TIG" evidence="2">
    <location>
        <begin position="151"/>
        <end position="225"/>
    </location>
</feature>
<dbReference type="InterPro" id="IPR014756">
    <property type="entry name" value="Ig_E-set"/>
</dbReference>
<name>A0ABW5LZJ3_9BACT</name>
<comment type="caution">
    <text evidence="3">The sequence shown here is derived from an EMBL/GenBank/DDBJ whole genome shotgun (WGS) entry which is preliminary data.</text>
</comment>
<feature type="signal peptide" evidence="1">
    <location>
        <begin position="1"/>
        <end position="23"/>
    </location>
</feature>
<evidence type="ECO:0000313" key="4">
    <source>
        <dbReference type="Proteomes" id="UP001597469"/>
    </source>
</evidence>
<dbReference type="Pfam" id="PF01833">
    <property type="entry name" value="TIG"/>
    <property type="match status" value="1"/>
</dbReference>
<feature type="chain" id="PRO_5045576843" evidence="1">
    <location>
        <begin position="24"/>
        <end position="367"/>
    </location>
</feature>
<reference evidence="4" key="1">
    <citation type="journal article" date="2019" name="Int. J. Syst. Evol. Microbiol.">
        <title>The Global Catalogue of Microorganisms (GCM) 10K type strain sequencing project: providing services to taxonomists for standard genome sequencing and annotation.</title>
        <authorList>
            <consortium name="The Broad Institute Genomics Platform"/>
            <consortium name="The Broad Institute Genome Sequencing Center for Infectious Disease"/>
            <person name="Wu L."/>
            <person name="Ma J."/>
        </authorList>
    </citation>
    <scope>NUCLEOTIDE SEQUENCE [LARGE SCALE GENOMIC DNA]</scope>
    <source>
        <strain evidence="4">KCTC 42805</strain>
    </source>
</reference>
<proteinExistence type="predicted"/>
<dbReference type="InterPro" id="IPR008979">
    <property type="entry name" value="Galactose-bd-like_sf"/>
</dbReference>
<gene>
    <name evidence="3" type="ORF">ACFSUS_06110</name>
</gene>
<dbReference type="Gene3D" id="2.60.40.10">
    <property type="entry name" value="Immunoglobulins"/>
    <property type="match status" value="2"/>
</dbReference>
<dbReference type="Proteomes" id="UP001597469">
    <property type="component" value="Unassembled WGS sequence"/>
</dbReference>
<sequence>MKTILSYALALCGFIGLVSVFTACQSNDEVDPAPVINRVRTVSRDSAYTYTVQTSLTATTTATRTIPVALDSTTTLGQPGRLYAIIGENLQKTKAVYFNDVSVYFNPAFVTSTSIMVAIPVTTPFSGSNKVRVETASGQAEFGFSIKQPFPTITNVDQLAGKAGDIITITGTIFDNVSAVNFGTANAEITAKTPTELKVKVPTGVTSTTLTVTTPGGTTAYSVPFGFKYALFEDDLTTGFTSGGWNGKPTVPSKEVVKRGTASMQYDYTGGFGGFQNFISAPVALANYTGIKLALYGGSGTDGKIIKMVVNGNYDNGKQLVLKSGTWQTFAVPLSELGVTGNLTEITFQEFSGNVPETIYVDDLGLY</sequence>
<dbReference type="RefSeq" id="WP_381520569.1">
    <property type="nucleotide sequence ID" value="NZ_JBHULN010000003.1"/>
</dbReference>
<keyword evidence="1" id="KW-0732">Signal</keyword>
<evidence type="ECO:0000259" key="2">
    <source>
        <dbReference type="Pfam" id="PF01833"/>
    </source>
</evidence>
<protein>
    <submittedName>
        <fullName evidence="3">IPT/TIG domain-containing protein</fullName>
    </submittedName>
</protein>
<dbReference type="SUPFAM" id="SSF81296">
    <property type="entry name" value="E set domains"/>
    <property type="match status" value="2"/>
</dbReference>